<sequence>MTNIKNQFDKSKNSAIGDPQKLLIRKQRSSAPLNVSQQMAYIKYVRYHQADKDLGCVICEEERDERGFCGCYANIA</sequence>
<gene>
    <name evidence="1" type="ORF">UV11_C0021G0008</name>
</gene>
<accession>A0A0G0ZE20</accession>
<evidence type="ECO:0000313" key="2">
    <source>
        <dbReference type="Proteomes" id="UP000034036"/>
    </source>
</evidence>
<protein>
    <submittedName>
        <fullName evidence="1">Uncharacterized protein</fullName>
    </submittedName>
</protein>
<comment type="caution">
    <text evidence="1">The sequence shown here is derived from an EMBL/GenBank/DDBJ whole genome shotgun (WGS) entry which is preliminary data.</text>
</comment>
<organism evidence="1 2">
    <name type="scientific">Candidatus Giovannonibacteria bacterium GW2011_GWF2_42_19</name>
    <dbReference type="NCBI Taxonomy" id="1618659"/>
    <lineage>
        <taxon>Bacteria</taxon>
        <taxon>Candidatus Giovannoniibacteriota</taxon>
    </lineage>
</organism>
<dbReference type="Proteomes" id="UP000034036">
    <property type="component" value="Unassembled WGS sequence"/>
</dbReference>
<proteinExistence type="predicted"/>
<evidence type="ECO:0000313" key="1">
    <source>
        <dbReference type="EMBL" id="KKS46977.1"/>
    </source>
</evidence>
<dbReference type="STRING" id="1618659.UV11_C0021G0008"/>
<dbReference type="AlphaFoldDB" id="A0A0G0ZE20"/>
<dbReference type="EMBL" id="LCDF01000021">
    <property type="protein sequence ID" value="KKS46977.1"/>
    <property type="molecule type" value="Genomic_DNA"/>
</dbReference>
<reference evidence="1 2" key="1">
    <citation type="journal article" date="2015" name="Nature">
        <title>rRNA introns, odd ribosomes, and small enigmatic genomes across a large radiation of phyla.</title>
        <authorList>
            <person name="Brown C.T."/>
            <person name="Hug L.A."/>
            <person name="Thomas B.C."/>
            <person name="Sharon I."/>
            <person name="Castelle C.J."/>
            <person name="Singh A."/>
            <person name="Wilkins M.J."/>
            <person name="Williams K.H."/>
            <person name="Banfield J.F."/>
        </authorList>
    </citation>
    <scope>NUCLEOTIDE SEQUENCE [LARGE SCALE GENOMIC DNA]</scope>
</reference>
<name>A0A0G0ZE20_9BACT</name>